<dbReference type="GO" id="GO:0046872">
    <property type="term" value="F:metal ion binding"/>
    <property type="evidence" value="ECO:0007669"/>
    <property type="project" value="UniProtKB-KW"/>
</dbReference>
<dbReference type="GeneID" id="27135968"/>
<dbReference type="EMBL" id="CP007140">
    <property type="protein sequence ID" value="AJC72430.1"/>
    <property type="molecule type" value="Genomic_DNA"/>
</dbReference>
<keyword evidence="9" id="KW-0411">Iron-sulfur</keyword>
<dbReference type="AlphaFoldDB" id="A0A0X1KMF8"/>
<dbReference type="Pfam" id="PF00724">
    <property type="entry name" value="Oxidored_FMN"/>
    <property type="match status" value="2"/>
</dbReference>
<dbReference type="GO" id="GO:0051536">
    <property type="term" value="F:iron-sulfur cluster binding"/>
    <property type="evidence" value="ECO:0007669"/>
    <property type="project" value="UniProtKB-KW"/>
</dbReference>
<dbReference type="PRINTS" id="PR00368">
    <property type="entry name" value="FADPNR"/>
</dbReference>
<sequence>MKEDYPKLFEPINIGNVELMNRVVFPPISTNFALENGRLTERFVKHYERRARGGVGLIIVENTSIDFPEGKHMPFQPRIDSKAVLKDWEWLTFEVHKHEGVKLSIELAHEGWKKIGVDYLSPEKIEELVEKFAYSARLAMDAGFDMVEIQGAHGLLVNQFLSPLTNHRDDEWGEPTRFAVEVRKRIAEKCGWDFPVTIRLAVDDFLEGGITLSTGREIALTLAKAGYDMIQADIGLGPKEKRLEPMYYPQAWRAYLAEKIRPLPVPVAAVGMIREPAVAEKVLETQADLIVLGRPLIADPDWVKKVAEGKEHLIRRCIGCSECIKAVHDEKGPIRCGVNANVGNEEEIPKAPRKRVVAIIGAGPGGLEAARVAAMRGHEVHLFYDVFGGQLTLAMVPPGKDKIGWLIEYYRNVLSEMPNVHFHEGEATKEDVLKLNPEAVVIATGAKPFLPCSGERGLITPFDKILRGEVRVENKDVLIGGGGLVGVETALYLAQFNNRVKIIKRSPAILPNVERITRGYLLRELEEKGIPILTGRRFVSAGEGYAVVENIETGEKEMIKCDVIVGAFGMKPYVPFVIDDVEYYIIGDAKSVRNIASAVREGYEVGRKL</sequence>
<dbReference type="GO" id="GO:0016491">
    <property type="term" value="F:oxidoreductase activity"/>
    <property type="evidence" value="ECO:0007669"/>
    <property type="project" value="UniProtKB-KW"/>
</dbReference>
<evidence type="ECO:0000256" key="5">
    <source>
        <dbReference type="ARBA" id="ARBA00022643"/>
    </source>
</evidence>
<dbReference type="InterPro" id="IPR013785">
    <property type="entry name" value="Aldolase_TIM"/>
</dbReference>
<dbReference type="InterPro" id="IPR023753">
    <property type="entry name" value="FAD/NAD-binding_dom"/>
</dbReference>
<proteinExistence type="inferred from homology"/>
<evidence type="ECO:0000256" key="3">
    <source>
        <dbReference type="ARBA" id="ARBA00011048"/>
    </source>
</evidence>
<evidence type="ECO:0000259" key="10">
    <source>
        <dbReference type="Pfam" id="PF00724"/>
    </source>
</evidence>
<dbReference type="PATRIC" id="fig|1432656.3.peg.1939"/>
<dbReference type="InterPro" id="IPR036188">
    <property type="entry name" value="FAD/NAD-bd_sf"/>
</dbReference>
<dbReference type="GO" id="GO:0010181">
    <property type="term" value="F:FMN binding"/>
    <property type="evidence" value="ECO:0007669"/>
    <property type="project" value="InterPro"/>
</dbReference>
<protein>
    <submittedName>
        <fullName evidence="12">tRNA uridine 5-carboxymethylaminomethyl modification protein</fullName>
    </submittedName>
</protein>
<comment type="cofactor">
    <cofactor evidence="2">
        <name>[4Fe-4S] cluster</name>
        <dbReference type="ChEBI" id="CHEBI:49883"/>
    </cofactor>
</comment>
<feature type="domain" description="NADH:flavin oxidoreductase/NADH oxidase N-terminal" evidence="10">
    <location>
        <begin position="119"/>
        <end position="311"/>
    </location>
</feature>
<dbReference type="STRING" id="1432656.X802_09930"/>
<evidence type="ECO:0000256" key="7">
    <source>
        <dbReference type="ARBA" id="ARBA00023002"/>
    </source>
</evidence>
<dbReference type="Gene3D" id="3.20.20.70">
    <property type="entry name" value="Aldolase class I"/>
    <property type="match status" value="1"/>
</dbReference>
<comment type="similarity">
    <text evidence="3">In the N-terminal section; belongs to the NADH:flavin oxidoreductase/NADH oxidase family.</text>
</comment>
<dbReference type="PANTHER" id="PTHR42917">
    <property type="entry name" value="2,4-DIENOYL-COA REDUCTASE"/>
    <property type="match status" value="1"/>
</dbReference>
<keyword evidence="5" id="KW-0288">FMN</keyword>
<reference evidence="12 13" key="1">
    <citation type="submission" date="2014-01" db="EMBL/GenBank/DDBJ databases">
        <title>Genome sequencing of Thermococcus guaymasensis.</title>
        <authorList>
            <person name="Zhang X."/>
            <person name="Alvare G."/>
            <person name="Fristensky B."/>
            <person name="Chen L."/>
            <person name="Suen T."/>
            <person name="Chen Q."/>
            <person name="Ma K."/>
        </authorList>
    </citation>
    <scope>NUCLEOTIDE SEQUENCE [LARGE SCALE GENOMIC DNA]</scope>
    <source>
        <strain evidence="12 13">DSM 11113</strain>
    </source>
</reference>
<keyword evidence="6" id="KW-0479">Metal-binding</keyword>
<dbReference type="Gene3D" id="3.40.50.720">
    <property type="entry name" value="NAD(P)-binding Rossmann-like Domain"/>
    <property type="match status" value="1"/>
</dbReference>
<dbReference type="InterPro" id="IPR051793">
    <property type="entry name" value="NADH:flavin_oxidoreductase"/>
</dbReference>
<evidence type="ECO:0000313" key="12">
    <source>
        <dbReference type="EMBL" id="AJC72430.1"/>
    </source>
</evidence>
<dbReference type="RefSeq" id="WP_062373477.1">
    <property type="nucleotide sequence ID" value="NZ_CP007140.1"/>
</dbReference>
<evidence type="ECO:0000259" key="11">
    <source>
        <dbReference type="Pfam" id="PF07992"/>
    </source>
</evidence>
<evidence type="ECO:0000256" key="1">
    <source>
        <dbReference type="ARBA" id="ARBA00001917"/>
    </source>
</evidence>
<dbReference type="OrthoDB" id="122964at2157"/>
<feature type="domain" description="NADH:flavin oxidoreductase/NADH oxidase N-terminal" evidence="10">
    <location>
        <begin position="7"/>
        <end position="113"/>
    </location>
</feature>
<gene>
    <name evidence="12" type="ORF">X802_09930</name>
</gene>
<dbReference type="KEGG" id="tgy:X802_09930"/>
<accession>A0A0X1KMF8</accession>
<name>A0A0X1KMF8_9EURY</name>
<dbReference type="Proteomes" id="UP000062043">
    <property type="component" value="Chromosome"/>
</dbReference>
<keyword evidence="4" id="KW-0285">Flavoprotein</keyword>
<dbReference type="SUPFAM" id="SSF51905">
    <property type="entry name" value="FAD/NAD(P)-binding domain"/>
    <property type="match status" value="1"/>
</dbReference>
<comment type="cofactor">
    <cofactor evidence="1">
        <name>FMN</name>
        <dbReference type="ChEBI" id="CHEBI:58210"/>
    </cofactor>
</comment>
<evidence type="ECO:0000256" key="9">
    <source>
        <dbReference type="ARBA" id="ARBA00023014"/>
    </source>
</evidence>
<keyword evidence="7" id="KW-0560">Oxidoreductase</keyword>
<keyword evidence="13" id="KW-1185">Reference proteome</keyword>
<keyword evidence="8" id="KW-0408">Iron</keyword>
<dbReference type="PANTHER" id="PTHR42917:SF2">
    <property type="entry name" value="2,4-DIENOYL-COA REDUCTASE [(2E)-ENOYL-COA-PRODUCING]"/>
    <property type="match status" value="1"/>
</dbReference>
<dbReference type="Pfam" id="PF07992">
    <property type="entry name" value="Pyr_redox_2"/>
    <property type="match status" value="1"/>
</dbReference>
<feature type="domain" description="FAD/NAD(P)-binding" evidence="11">
    <location>
        <begin position="357"/>
        <end position="574"/>
    </location>
</feature>
<dbReference type="SUPFAM" id="SSF51395">
    <property type="entry name" value="FMN-linked oxidoreductases"/>
    <property type="match status" value="1"/>
</dbReference>
<dbReference type="Gene3D" id="3.50.50.60">
    <property type="entry name" value="FAD/NAD(P)-binding domain"/>
    <property type="match status" value="1"/>
</dbReference>
<evidence type="ECO:0000256" key="4">
    <source>
        <dbReference type="ARBA" id="ARBA00022630"/>
    </source>
</evidence>
<evidence type="ECO:0000256" key="6">
    <source>
        <dbReference type="ARBA" id="ARBA00022723"/>
    </source>
</evidence>
<dbReference type="CDD" id="cd02803">
    <property type="entry name" value="OYE_like_FMN_family"/>
    <property type="match status" value="1"/>
</dbReference>
<organism evidence="12 13">
    <name type="scientific">Thermococcus guaymasensis DSM 11113</name>
    <dbReference type="NCBI Taxonomy" id="1432656"/>
    <lineage>
        <taxon>Archaea</taxon>
        <taxon>Methanobacteriati</taxon>
        <taxon>Methanobacteriota</taxon>
        <taxon>Thermococci</taxon>
        <taxon>Thermococcales</taxon>
        <taxon>Thermococcaceae</taxon>
        <taxon>Thermococcus</taxon>
    </lineage>
</organism>
<dbReference type="InterPro" id="IPR001155">
    <property type="entry name" value="OxRdtase_FMN_N"/>
</dbReference>
<evidence type="ECO:0000256" key="8">
    <source>
        <dbReference type="ARBA" id="ARBA00023004"/>
    </source>
</evidence>
<evidence type="ECO:0000256" key="2">
    <source>
        <dbReference type="ARBA" id="ARBA00001966"/>
    </source>
</evidence>
<evidence type="ECO:0000313" key="13">
    <source>
        <dbReference type="Proteomes" id="UP000062043"/>
    </source>
</evidence>